<feature type="transmembrane region" description="Helical" evidence="2">
    <location>
        <begin position="100"/>
        <end position="119"/>
    </location>
</feature>
<evidence type="ECO:0000256" key="2">
    <source>
        <dbReference type="SAM" id="Phobius"/>
    </source>
</evidence>
<proteinExistence type="predicted"/>
<evidence type="ECO:0000313" key="4">
    <source>
        <dbReference type="Proteomes" id="UP000836841"/>
    </source>
</evidence>
<feature type="compositionally biased region" description="Basic and acidic residues" evidence="1">
    <location>
        <begin position="197"/>
        <end position="212"/>
    </location>
</feature>
<name>A0AAU9RT12_THLAR</name>
<accession>A0AAU9RT12</accession>
<keyword evidence="4" id="KW-1185">Reference proteome</keyword>
<evidence type="ECO:0000313" key="3">
    <source>
        <dbReference type="EMBL" id="CAH2047133.1"/>
    </source>
</evidence>
<dbReference type="PANTHER" id="PTHR48449:SF1">
    <property type="entry name" value="DUF1985 DOMAIN-CONTAINING PROTEIN"/>
    <property type="match status" value="1"/>
</dbReference>
<organism evidence="3 4">
    <name type="scientific">Thlaspi arvense</name>
    <name type="common">Field penny-cress</name>
    <dbReference type="NCBI Taxonomy" id="13288"/>
    <lineage>
        <taxon>Eukaryota</taxon>
        <taxon>Viridiplantae</taxon>
        <taxon>Streptophyta</taxon>
        <taxon>Embryophyta</taxon>
        <taxon>Tracheophyta</taxon>
        <taxon>Spermatophyta</taxon>
        <taxon>Magnoliopsida</taxon>
        <taxon>eudicotyledons</taxon>
        <taxon>Gunneridae</taxon>
        <taxon>Pentapetalae</taxon>
        <taxon>rosids</taxon>
        <taxon>malvids</taxon>
        <taxon>Brassicales</taxon>
        <taxon>Brassicaceae</taxon>
        <taxon>Thlaspideae</taxon>
        <taxon>Thlaspi</taxon>
    </lineage>
</organism>
<dbReference type="PANTHER" id="PTHR48449">
    <property type="entry name" value="DUF1985 DOMAIN-CONTAINING PROTEIN"/>
    <property type="match status" value="1"/>
</dbReference>
<dbReference type="EMBL" id="OU466858">
    <property type="protein sequence ID" value="CAH2047133.1"/>
    <property type="molecule type" value="Genomic_DNA"/>
</dbReference>
<sequence>MLGQTNKYTVKGLMDLLENSANRMSVEEKLSLRAAILTHGIIISKNPTVKISRESLQLFLNFDTYSLHPWGKIGYEVLSASIRRMQAKTFAKGQYEVQGFVWAITLWALSAVPALGALFGSRSDSSSSAGPLCLQWKATRTPSISEVFRVEQKNNILNMLVILTKKVKIIQQVLGIPEENEADGKRSEENENVSEDGVQKDTESENSRREANSDDSYAADDDSTQKQGVVDETSDFVGGVNAKNASSVGIGDEET</sequence>
<reference evidence="3 4" key="1">
    <citation type="submission" date="2022-03" db="EMBL/GenBank/DDBJ databases">
        <authorList>
            <person name="Nunn A."/>
            <person name="Chopra R."/>
            <person name="Nunn A."/>
            <person name="Contreras Garrido A."/>
        </authorList>
    </citation>
    <scope>NUCLEOTIDE SEQUENCE [LARGE SCALE GENOMIC DNA]</scope>
</reference>
<evidence type="ECO:0000256" key="1">
    <source>
        <dbReference type="SAM" id="MobiDB-lite"/>
    </source>
</evidence>
<dbReference type="Proteomes" id="UP000836841">
    <property type="component" value="Chromosome 2"/>
</dbReference>
<keyword evidence="2" id="KW-0812">Transmembrane</keyword>
<protein>
    <recommendedName>
        <fullName evidence="5">DUF1985 domain-containing protein</fullName>
    </recommendedName>
</protein>
<dbReference type="AlphaFoldDB" id="A0AAU9RT12"/>
<evidence type="ECO:0008006" key="5">
    <source>
        <dbReference type="Google" id="ProtNLM"/>
    </source>
</evidence>
<keyword evidence="2" id="KW-0472">Membrane</keyword>
<feature type="region of interest" description="Disordered" evidence="1">
    <location>
        <begin position="180"/>
        <end position="255"/>
    </location>
</feature>
<keyword evidence="2" id="KW-1133">Transmembrane helix</keyword>
<gene>
    <name evidence="3" type="ORF">TAV2_LOCUS5463</name>
</gene>